<feature type="binding site" evidence="6">
    <location>
        <position position="214"/>
    </location>
    <ligand>
        <name>D-dopa</name>
        <dbReference type="ChEBI" id="CHEBI:149689"/>
    </ligand>
</feature>
<dbReference type="AlphaFoldDB" id="A0A8I6RC13"/>
<keyword evidence="3" id="KW-0285">Flavoprotein</keyword>
<feature type="binding site" evidence="6">
    <location>
        <position position="159"/>
    </location>
    <ligand>
        <name>FAD</name>
        <dbReference type="ChEBI" id="CHEBI:57692"/>
    </ligand>
</feature>
<feature type="domain" description="FAD dependent oxidoreductase" evidence="7">
    <location>
        <begin position="2"/>
        <end position="312"/>
    </location>
</feature>
<dbReference type="GO" id="GO:0005737">
    <property type="term" value="C:cytoplasm"/>
    <property type="evidence" value="ECO:0007669"/>
    <property type="project" value="TreeGrafter"/>
</dbReference>
<comment type="similarity">
    <text evidence="2">Belongs to the DAMOX/DASOX family.</text>
</comment>
<dbReference type="GO" id="GO:0019478">
    <property type="term" value="P:D-amino acid catabolic process"/>
    <property type="evidence" value="ECO:0007669"/>
    <property type="project" value="TreeGrafter"/>
</dbReference>
<dbReference type="PANTHER" id="PTHR11530:SF17">
    <property type="entry name" value="RE49860P"/>
    <property type="match status" value="1"/>
</dbReference>
<evidence type="ECO:0000259" key="7">
    <source>
        <dbReference type="Pfam" id="PF01266"/>
    </source>
</evidence>
<evidence type="ECO:0000256" key="6">
    <source>
        <dbReference type="PIRSR" id="PIRSR000189-1"/>
    </source>
</evidence>
<dbReference type="EnsemblMetazoa" id="XM_014387788.2">
    <property type="protein sequence ID" value="XP_014243274.1"/>
    <property type="gene ID" value="LOC106663166"/>
</dbReference>
<dbReference type="OMA" id="PGMREPK"/>
<feature type="binding site" evidence="6">
    <location>
        <position position="175"/>
    </location>
    <ligand>
        <name>FAD</name>
        <dbReference type="ChEBI" id="CHEBI:57692"/>
    </ligand>
</feature>
<evidence type="ECO:0000256" key="4">
    <source>
        <dbReference type="ARBA" id="ARBA00022827"/>
    </source>
</evidence>
<dbReference type="OrthoDB" id="2015447at2759"/>
<reference evidence="8" key="1">
    <citation type="submission" date="2022-01" db="UniProtKB">
        <authorList>
            <consortium name="EnsemblMetazoa"/>
        </authorList>
    </citation>
    <scope>IDENTIFICATION</scope>
</reference>
<dbReference type="PIRSF" id="PIRSF000189">
    <property type="entry name" value="D-aa_oxidase"/>
    <property type="match status" value="1"/>
</dbReference>
<dbReference type="EnsemblMetazoa" id="XM_014387787.2">
    <property type="protein sequence ID" value="XP_014243273.1"/>
    <property type="gene ID" value="LOC106663166"/>
</dbReference>
<dbReference type="Gene3D" id="3.30.9.10">
    <property type="entry name" value="D-Amino Acid Oxidase, subunit A, domain 2"/>
    <property type="match status" value="1"/>
</dbReference>
<keyword evidence="9" id="KW-1185">Reference proteome</keyword>
<feature type="binding site" evidence="6">
    <location>
        <begin position="42"/>
        <end position="44"/>
    </location>
    <ligand>
        <name>FAD</name>
        <dbReference type="ChEBI" id="CHEBI:57692"/>
    </ligand>
</feature>
<dbReference type="Pfam" id="PF01266">
    <property type="entry name" value="DAO"/>
    <property type="match status" value="1"/>
</dbReference>
<feature type="binding site" evidence="6">
    <location>
        <position position="297"/>
    </location>
    <ligand>
        <name>D-dopa</name>
        <dbReference type="ChEBI" id="CHEBI:149689"/>
    </ligand>
</feature>
<feature type="binding site" evidence="6">
    <location>
        <position position="269"/>
    </location>
    <ligand>
        <name>D-dopa</name>
        <dbReference type="ChEBI" id="CHEBI:149689"/>
    </ligand>
</feature>
<keyword evidence="5" id="KW-0560">Oxidoreductase</keyword>
<dbReference type="InterPro" id="IPR023209">
    <property type="entry name" value="DAO"/>
</dbReference>
<name>A0A8I6RC13_CIMLE</name>
<evidence type="ECO:0000256" key="5">
    <source>
        <dbReference type="ARBA" id="ARBA00023002"/>
    </source>
</evidence>
<accession>A0A8I6RC13</accession>
<keyword evidence="4 6" id="KW-0274">FAD</keyword>
<comment type="cofactor">
    <cofactor evidence="1 6">
        <name>FAD</name>
        <dbReference type="ChEBI" id="CHEBI:57692"/>
    </cofactor>
</comment>
<evidence type="ECO:0000256" key="3">
    <source>
        <dbReference type="ARBA" id="ARBA00022630"/>
    </source>
</evidence>
<evidence type="ECO:0000256" key="1">
    <source>
        <dbReference type="ARBA" id="ARBA00001974"/>
    </source>
</evidence>
<feature type="binding site" evidence="6">
    <location>
        <begin position="296"/>
        <end position="301"/>
    </location>
    <ligand>
        <name>FAD</name>
        <dbReference type="ChEBI" id="CHEBI:57692"/>
    </ligand>
</feature>
<dbReference type="Proteomes" id="UP000494040">
    <property type="component" value="Unassembled WGS sequence"/>
</dbReference>
<evidence type="ECO:0000313" key="9">
    <source>
        <dbReference type="Proteomes" id="UP000494040"/>
    </source>
</evidence>
<proteinExistence type="inferred from homology"/>
<dbReference type="GO" id="GO:0003884">
    <property type="term" value="F:D-amino-acid oxidase activity"/>
    <property type="evidence" value="ECO:0007669"/>
    <property type="project" value="InterPro"/>
</dbReference>
<dbReference type="GO" id="GO:0071949">
    <property type="term" value="F:FAD binding"/>
    <property type="evidence" value="ECO:0007669"/>
    <property type="project" value="InterPro"/>
</dbReference>
<dbReference type="InterPro" id="IPR006076">
    <property type="entry name" value="FAD-dep_OxRdtase"/>
</dbReference>
<gene>
    <name evidence="8" type="primary">106663166</name>
</gene>
<evidence type="ECO:0000313" key="8">
    <source>
        <dbReference type="EnsemblMetazoa" id="XP_014243274.1"/>
    </source>
</evidence>
<organism evidence="8 9">
    <name type="scientific">Cimex lectularius</name>
    <name type="common">Bed bug</name>
    <name type="synonym">Acanthia lectularia</name>
    <dbReference type="NCBI Taxonomy" id="79782"/>
    <lineage>
        <taxon>Eukaryota</taxon>
        <taxon>Metazoa</taxon>
        <taxon>Ecdysozoa</taxon>
        <taxon>Arthropoda</taxon>
        <taxon>Hexapoda</taxon>
        <taxon>Insecta</taxon>
        <taxon>Pterygota</taxon>
        <taxon>Neoptera</taxon>
        <taxon>Paraneoptera</taxon>
        <taxon>Hemiptera</taxon>
        <taxon>Heteroptera</taxon>
        <taxon>Panheteroptera</taxon>
        <taxon>Cimicomorpha</taxon>
        <taxon>Cimicidae</taxon>
        <taxon>Cimex</taxon>
    </lineage>
</organism>
<dbReference type="EnsemblMetazoa" id="XM_024225763.1">
    <property type="protein sequence ID" value="XP_024081531.1"/>
    <property type="gene ID" value="LOC106663166"/>
</dbReference>
<dbReference type="SUPFAM" id="SSF51971">
    <property type="entry name" value="Nucleotide-binding domain"/>
    <property type="match status" value="1"/>
</dbReference>
<dbReference type="SUPFAM" id="SSF54373">
    <property type="entry name" value="FAD-linked reductases, C-terminal domain"/>
    <property type="match status" value="1"/>
</dbReference>
<dbReference type="KEGG" id="clec:106663166"/>
<dbReference type="Gene3D" id="3.40.50.720">
    <property type="entry name" value="NAD(P)-binding Rossmann-like Domain"/>
    <property type="match status" value="1"/>
</dbReference>
<sequence length="322" mass="36168">MICVLGGGVVGLTTALELQQAGLKVTLIADKFGRETTSDGAAGLFRPGNTFSAANPKLTKEWIETSYYHYTRLLDAGCGIREISGYMFSNLDTSIVKNDLLEGLLPEYREVTEEELKICPGDWKYGSYYKTLVIECRLYLPWLTKRFEENGGHIIKKFVKSFDELQGYEVVVNCTGLGAKVLCNDRNMVALSGQVFKVEAPWLDNFFYAEYDTYIIPGISHVTLGGTRKYDSWSRDVCKYTSMEIWEKCTTLVPRLKESKVLYEWVGLRPHREGGVRVEKEILENGIKVVHNYGHGGYGVTSAPGSSKYAVKLVHEFLSSSI</sequence>
<protein>
    <recommendedName>
        <fullName evidence="7">FAD dependent oxidoreductase domain-containing protein</fullName>
    </recommendedName>
</protein>
<evidence type="ECO:0000256" key="2">
    <source>
        <dbReference type="ARBA" id="ARBA00006730"/>
    </source>
</evidence>
<feature type="binding site" evidence="6">
    <location>
        <begin position="37"/>
        <end position="38"/>
    </location>
    <ligand>
        <name>FAD</name>
        <dbReference type="ChEBI" id="CHEBI:57692"/>
    </ligand>
</feature>
<dbReference type="PANTHER" id="PTHR11530">
    <property type="entry name" value="D-AMINO ACID OXIDASE"/>
    <property type="match status" value="1"/>
</dbReference>